<dbReference type="Pfam" id="PF02181">
    <property type="entry name" value="FH2"/>
    <property type="match status" value="1"/>
</dbReference>
<dbReference type="InterPro" id="IPR002347">
    <property type="entry name" value="SDR_fam"/>
</dbReference>
<dbReference type="InterPro" id="IPR010472">
    <property type="entry name" value="FH3_dom"/>
</dbReference>
<dbReference type="RefSeq" id="XP_004352420.1">
    <property type="nucleotide sequence ID" value="XM_004352368.1"/>
</dbReference>
<feature type="region of interest" description="Disordered" evidence="13">
    <location>
        <begin position="1035"/>
        <end position="1093"/>
    </location>
</feature>
<feature type="coiled-coil region" evidence="12">
    <location>
        <begin position="402"/>
        <end position="429"/>
    </location>
</feature>
<dbReference type="GO" id="GO:0005522">
    <property type="term" value="F:profilin binding"/>
    <property type="evidence" value="ECO:0007669"/>
    <property type="project" value="TreeGrafter"/>
</dbReference>
<evidence type="ECO:0000256" key="7">
    <source>
        <dbReference type="ARBA" id="ARBA00023054"/>
    </source>
</evidence>
<dbReference type="CDD" id="cd05334">
    <property type="entry name" value="DHPR_SDR_c_like"/>
    <property type="match status" value="1"/>
</dbReference>
<dbReference type="SUPFAM" id="SSF101447">
    <property type="entry name" value="Formin homology 2 domain (FH2 domain)"/>
    <property type="match status" value="1"/>
</dbReference>
<feature type="compositionally biased region" description="Low complexity" evidence="13">
    <location>
        <begin position="1011"/>
        <end position="1021"/>
    </location>
</feature>
<keyword evidence="5" id="KW-0560">Oxidoreductase</keyword>
<dbReference type="FunFam" id="3.40.50.720:FF:000157">
    <property type="entry name" value="Quinoid dihydropteridine reductase"/>
    <property type="match status" value="1"/>
</dbReference>
<dbReference type="GO" id="GO:0030041">
    <property type="term" value="P:actin filament polymerization"/>
    <property type="evidence" value="ECO:0007669"/>
    <property type="project" value="TreeGrafter"/>
</dbReference>
<dbReference type="InterPro" id="IPR014768">
    <property type="entry name" value="GBD/FH3_dom"/>
</dbReference>
<name>F4Q8J5_CACFS</name>
<dbReference type="EMBL" id="GL883025">
    <property type="protein sequence ID" value="EGG16095.1"/>
    <property type="molecule type" value="Genomic_DNA"/>
</dbReference>
<dbReference type="GO" id="GO:0031267">
    <property type="term" value="F:small GTPase binding"/>
    <property type="evidence" value="ECO:0007669"/>
    <property type="project" value="InterPro"/>
</dbReference>
<dbReference type="InterPro" id="IPR010473">
    <property type="entry name" value="GTPase-bd"/>
</dbReference>
<dbReference type="Pfam" id="PF06367">
    <property type="entry name" value="Drf_FH3"/>
    <property type="match status" value="1"/>
</dbReference>
<comment type="similarity">
    <text evidence="1">Belongs to the short-chain dehydrogenases/reductases (SDR) family.</text>
</comment>
<keyword evidence="4" id="KW-0521">NADP</keyword>
<feature type="region of interest" description="Disordered" evidence="13">
    <location>
        <begin position="1109"/>
        <end position="1209"/>
    </location>
</feature>
<dbReference type="GO" id="GO:0004155">
    <property type="term" value="F:6,7-dihydropteridine reductase activity"/>
    <property type="evidence" value="ECO:0007669"/>
    <property type="project" value="UniProtKB-EC"/>
</dbReference>
<feature type="domain" description="FH2" evidence="15">
    <location>
        <begin position="555"/>
        <end position="1010"/>
    </location>
</feature>
<feature type="region of interest" description="Disordered" evidence="13">
    <location>
        <begin position="995"/>
        <end position="1021"/>
    </location>
</feature>
<dbReference type="GO" id="GO:0051015">
    <property type="term" value="F:actin filament binding"/>
    <property type="evidence" value="ECO:0007669"/>
    <property type="project" value="TreeGrafter"/>
</dbReference>
<keyword evidence="17" id="KW-1185">Reference proteome</keyword>
<dbReference type="GO" id="GO:0006729">
    <property type="term" value="P:tetrahydrobiopterin biosynthetic process"/>
    <property type="evidence" value="ECO:0007669"/>
    <property type="project" value="UniProtKB-KW"/>
</dbReference>
<evidence type="ECO:0000256" key="12">
    <source>
        <dbReference type="SAM" id="Coils"/>
    </source>
</evidence>
<evidence type="ECO:0000313" key="17">
    <source>
        <dbReference type="Proteomes" id="UP000007797"/>
    </source>
</evidence>
<keyword evidence="6" id="KW-0783">Tetrahydrobiopterin biosynthesis</keyword>
<dbReference type="GeneID" id="14867844"/>
<feature type="compositionally biased region" description="Polar residues" evidence="13">
    <location>
        <begin position="1043"/>
        <end position="1054"/>
    </location>
</feature>
<evidence type="ECO:0000256" key="3">
    <source>
        <dbReference type="ARBA" id="ARBA00011738"/>
    </source>
</evidence>
<sequence>MVRLFSSKPKKEKLPENVDNAFQVVLDEAGVPESERKQLMTLDIERKKQLIQSYQSKLISKKDYAKSSKSVHHSPQYFVEALKTDPSKELLTSLRVRLGNQPLKWLKEFIAIGGVNQLIKVLNTNEIKPNKTVDDDYKIAQCLHSFKLIMNNRVGLESVIKTQASIDSIALVLDSQHLKTKIMVSELLAALCVLHAKGHAIVLQSMDNYREVKREKKPYVHLIQGLKNSNPSLQAATFALINTLISSSENVDNRIKVRNQFKRIGIQNIIEELEPTFRSNPDLATQRDLYEQESRWDEKEHIENARGDQSEDNPEQLFKTIRDITNGGPIYPAFVSILKLLLRTVSDQDQTEDQNLSNCLFLEKVLSKLNEGLSPNDDFSQFFGGSMSAALTDIDHVSGDKAILIQKEIEDLKSKNKRATEQIHEKDLLLTKFAKKIKRLEDGIKSGKGREILDEEDELENELVRSAFQSALVGGGSATTKKSAFSLDSDSGSTSNGLSIMRAKAPIGGPSDFLSGLLDDGSDATALANGDAPPLPPGVPPPPPPPGMKAPSTPERCSRAPAQKLKSYQWAKLRTRNITNTFWTKVDFGRFNDVLPYEHIETLFAAAIFEKKEKEKKTSEITVIDPKRAQNVGILLSRFKNVSPQVVHDAIFNLDDKVLDLETINQLIKYIPSKEEFDAISAFKTSQQDKAPEEKLKLGQAEQFFDLISDIPRLSQRIQALHYKLNFPEKLYQAKPDIRIFNQAMNELQNENLFRIMEIILAVGNFINHGTNRGNASGYKIDSINKLADTKSNVRDKYTLVHFLIELVQEIQPELLDFYIDIPSVIEAATLSYSTSTSEIRLLRASLIKIEKEIFGQSSNNNNNNNNNNNIAANNENEKKDQDSTDTTTTTEGEEKEKQEEGKASNGDEAKVTTTDQVEPLDDNDPFKLQLSEFLISAKAELLDTETLLGETEILFSKITKYFGEEPKPIEEFCAIFKRFADTYQMSMKDIEREKELKEKADKRKSEKTTNNKTISKSNSSGKLDLSKVALKSVKNNNNNNNKSEAGSPSTSVCSADEDEEAIREYIKSMEKGGDSPSSTYSSGSEGEGMMDNVLNLIRDGDFRTIRKTHLSKSHKSKLPKPKSQDIQETISTPQSISSASSKFNAEPLDFSESEEEEEEEDEEYDDDDDDEEEDGDEEYEEQLEDEDVEYQEDQSEEQDVEQDVDEEPGEIEKEIIIMSVKSILVFGGSGALGSEIVAFFKNKGWNTISVDFKDNSNATTSLSIKSSSEDEIKRITSQLSNIKIDSIVCAAGGWSQGSIKSEDYFKSVQKMIDFNLSSAVACAYIAGQLLNENGLVVLTGSVAALNPTPGMLGYGITKCATHFIVKSLGEKDSGLPANSAALCLLPVTLDTPSNRSGMPGANFDDWTPLSDVANQLFEWSSNASTRPVSGSLVSVETKSKKTTFATL</sequence>
<dbReference type="SMART" id="SM00498">
    <property type="entry name" value="FH2"/>
    <property type="match status" value="1"/>
</dbReference>
<feature type="domain" description="GBD/FH3" evidence="14">
    <location>
        <begin position="10"/>
        <end position="377"/>
    </location>
</feature>
<reference evidence="17" key="1">
    <citation type="journal article" date="2011" name="Genome Res.">
        <title>Phylogeny-wide analysis of social amoeba genomes highlights ancient origins for complex intercellular communication.</title>
        <authorList>
            <person name="Heidel A.J."/>
            <person name="Lawal H.M."/>
            <person name="Felder M."/>
            <person name="Schilde C."/>
            <person name="Helps N.R."/>
            <person name="Tunggal B."/>
            <person name="Rivero F."/>
            <person name="John U."/>
            <person name="Schleicher M."/>
            <person name="Eichinger L."/>
            <person name="Platzer M."/>
            <person name="Noegel A.A."/>
            <person name="Schaap P."/>
            <person name="Gloeckner G."/>
        </authorList>
    </citation>
    <scope>NUCLEOTIDE SEQUENCE [LARGE SCALE GENOMIC DNA]</scope>
    <source>
        <strain evidence="17">SH3</strain>
    </source>
</reference>
<evidence type="ECO:0000259" key="15">
    <source>
        <dbReference type="PROSITE" id="PS51444"/>
    </source>
</evidence>
<evidence type="ECO:0000256" key="5">
    <source>
        <dbReference type="ARBA" id="ARBA00023002"/>
    </source>
</evidence>
<dbReference type="KEGG" id="dfa:DFA_09767"/>
<evidence type="ECO:0000256" key="6">
    <source>
        <dbReference type="ARBA" id="ARBA00023007"/>
    </source>
</evidence>
<dbReference type="InterPro" id="IPR042201">
    <property type="entry name" value="FH2_Formin_sf"/>
</dbReference>
<evidence type="ECO:0000256" key="8">
    <source>
        <dbReference type="ARBA" id="ARBA00023203"/>
    </source>
</evidence>
<dbReference type="InterPro" id="IPR036291">
    <property type="entry name" value="NAD(P)-bd_dom_sf"/>
</dbReference>
<feature type="region of interest" description="Disordered" evidence="13">
    <location>
        <begin position="524"/>
        <end position="556"/>
    </location>
</feature>
<dbReference type="Pfam" id="PF00106">
    <property type="entry name" value="adh_short"/>
    <property type="match status" value="1"/>
</dbReference>
<dbReference type="PANTHER" id="PTHR45725">
    <property type="entry name" value="FORMIN HOMOLOGY 2 FAMILY MEMBER"/>
    <property type="match status" value="1"/>
</dbReference>
<evidence type="ECO:0000256" key="2">
    <source>
        <dbReference type="ARBA" id="ARBA00008214"/>
    </source>
</evidence>
<keyword evidence="8" id="KW-0009">Actin-binding</keyword>
<feature type="compositionally biased region" description="Basic residues" evidence="13">
    <location>
        <begin position="1109"/>
        <end position="1121"/>
    </location>
</feature>
<dbReference type="SMART" id="SM01139">
    <property type="entry name" value="Drf_FH3"/>
    <property type="match status" value="1"/>
</dbReference>
<feature type="region of interest" description="Disordered" evidence="13">
    <location>
        <begin position="857"/>
        <end position="924"/>
    </location>
</feature>
<protein>
    <recommendedName>
        <fullName evidence="10">Dihydropteridine reductase</fullName>
        <ecNumber evidence="9">1.5.1.34</ecNumber>
    </recommendedName>
    <alternativeName>
        <fullName evidence="11">Quinoid dihydropteridine reductase</fullName>
    </alternativeName>
</protein>
<feature type="compositionally biased region" description="Low complexity" evidence="13">
    <location>
        <begin position="1075"/>
        <end position="1085"/>
    </location>
</feature>
<dbReference type="PROSITE" id="PS51232">
    <property type="entry name" value="GBD_FH3"/>
    <property type="match status" value="1"/>
</dbReference>
<evidence type="ECO:0000256" key="11">
    <source>
        <dbReference type="ARBA" id="ARBA00041348"/>
    </source>
</evidence>
<keyword evidence="7 12" id="KW-0175">Coiled coil</keyword>
<dbReference type="STRING" id="1054147.F4Q8J5"/>
<feature type="compositionally biased region" description="Low complexity" evidence="13">
    <location>
        <begin position="1130"/>
        <end position="1142"/>
    </location>
</feature>
<dbReference type="Pfam" id="PF06371">
    <property type="entry name" value="Drf_GBD"/>
    <property type="match status" value="1"/>
</dbReference>
<dbReference type="GO" id="GO:0070060">
    <property type="term" value="P:'de novo' actin filament nucleation"/>
    <property type="evidence" value="ECO:0007669"/>
    <property type="project" value="TreeGrafter"/>
</dbReference>
<gene>
    <name evidence="16" type="primary">forD</name>
    <name evidence="16" type="ORF">DFA_09767</name>
</gene>
<dbReference type="InterPro" id="IPR051425">
    <property type="entry name" value="Formin_Homology"/>
</dbReference>
<comment type="subunit">
    <text evidence="3">Homodimer.</text>
</comment>
<feature type="compositionally biased region" description="Basic and acidic residues" evidence="13">
    <location>
        <begin position="893"/>
        <end position="911"/>
    </location>
</feature>
<dbReference type="EC" id="1.5.1.34" evidence="9"/>
<dbReference type="OrthoDB" id="1104827at2759"/>
<evidence type="ECO:0000256" key="10">
    <source>
        <dbReference type="ARBA" id="ARBA00039520"/>
    </source>
</evidence>
<evidence type="ECO:0000313" key="16">
    <source>
        <dbReference type="EMBL" id="EGG16095.1"/>
    </source>
</evidence>
<dbReference type="InterPro" id="IPR015425">
    <property type="entry name" value="FH2_Formin"/>
</dbReference>
<evidence type="ECO:0000256" key="13">
    <source>
        <dbReference type="SAM" id="MobiDB-lite"/>
    </source>
</evidence>
<dbReference type="Gene3D" id="1.20.58.2220">
    <property type="entry name" value="Formin, FH2 domain"/>
    <property type="match status" value="1"/>
</dbReference>
<dbReference type="GO" id="GO:0015629">
    <property type="term" value="C:actin cytoskeleton"/>
    <property type="evidence" value="ECO:0007669"/>
    <property type="project" value="TreeGrafter"/>
</dbReference>
<evidence type="ECO:0000256" key="4">
    <source>
        <dbReference type="ARBA" id="ARBA00022857"/>
    </source>
</evidence>
<feature type="compositionally biased region" description="Low complexity" evidence="13">
    <location>
        <begin position="860"/>
        <end position="875"/>
    </location>
</feature>
<dbReference type="Gene3D" id="3.40.50.720">
    <property type="entry name" value="NAD(P)-binding Rossmann-like Domain"/>
    <property type="match status" value="1"/>
</dbReference>
<organism evidence="16 17">
    <name type="scientific">Cavenderia fasciculata</name>
    <name type="common">Slime mold</name>
    <name type="synonym">Dictyostelium fasciculatum</name>
    <dbReference type="NCBI Taxonomy" id="261658"/>
    <lineage>
        <taxon>Eukaryota</taxon>
        <taxon>Amoebozoa</taxon>
        <taxon>Evosea</taxon>
        <taxon>Eumycetozoa</taxon>
        <taxon>Dictyostelia</taxon>
        <taxon>Acytosteliales</taxon>
        <taxon>Cavenderiaceae</taxon>
        <taxon>Cavenderia</taxon>
    </lineage>
</organism>
<feature type="compositionally biased region" description="Acidic residues" evidence="13">
    <location>
        <begin position="1150"/>
        <end position="1209"/>
    </location>
</feature>
<feature type="compositionally biased region" description="Basic and acidic residues" evidence="13">
    <location>
        <begin position="995"/>
        <end position="1010"/>
    </location>
</feature>
<accession>F4Q8J5</accession>
<proteinExistence type="inferred from homology"/>
<comment type="similarity">
    <text evidence="2">Belongs to the formin homology family. Diaphanous subfamily.</text>
</comment>
<feature type="compositionally biased region" description="Pro residues" evidence="13">
    <location>
        <begin position="533"/>
        <end position="548"/>
    </location>
</feature>
<dbReference type="PROSITE" id="PS51444">
    <property type="entry name" value="FH2"/>
    <property type="match status" value="1"/>
</dbReference>
<evidence type="ECO:0000259" key="14">
    <source>
        <dbReference type="PROSITE" id="PS51232"/>
    </source>
</evidence>
<dbReference type="InterPro" id="IPR011989">
    <property type="entry name" value="ARM-like"/>
</dbReference>
<evidence type="ECO:0000256" key="9">
    <source>
        <dbReference type="ARBA" id="ARBA00039153"/>
    </source>
</evidence>
<dbReference type="OMA" id="TPERCSR"/>
<feature type="compositionally biased region" description="Basic and acidic residues" evidence="13">
    <location>
        <begin position="1063"/>
        <end position="1074"/>
    </location>
</feature>
<evidence type="ECO:0000256" key="1">
    <source>
        <dbReference type="ARBA" id="ARBA00006484"/>
    </source>
</evidence>
<dbReference type="SMART" id="SM01140">
    <property type="entry name" value="Drf_GBD"/>
    <property type="match status" value="1"/>
</dbReference>
<dbReference type="Gene3D" id="1.25.10.10">
    <property type="entry name" value="Leucine-rich Repeat Variant"/>
    <property type="match status" value="1"/>
</dbReference>
<dbReference type="PANTHER" id="PTHR45725:SF1">
    <property type="entry name" value="DISHEVELLED ASSOCIATED ACTIVATOR OF MORPHOGENESIS, ISOFORM D"/>
    <property type="match status" value="1"/>
</dbReference>
<dbReference type="Proteomes" id="UP000007797">
    <property type="component" value="Unassembled WGS sequence"/>
</dbReference>
<dbReference type="SUPFAM" id="SSF48371">
    <property type="entry name" value="ARM repeat"/>
    <property type="match status" value="1"/>
</dbReference>
<dbReference type="SUPFAM" id="SSF51735">
    <property type="entry name" value="NAD(P)-binding Rossmann-fold domains"/>
    <property type="match status" value="1"/>
</dbReference>
<dbReference type="InterPro" id="IPR016024">
    <property type="entry name" value="ARM-type_fold"/>
</dbReference>